<sequence>MLGFGSIQDRGLVPSARAVSARAATELRLGPGSYENHAVGTILHNLQSRPESKRGYILSRTASRFPSISQAYTPSAHEEQQDRSLSITCSPARAPFNSSNQRFRSNTTTLFITPGPGTYAHDTPRNQKVSWPMKFGSPDWTQVPQPERKAARKELLCDKEFIKQRNRVAYLRLFYT</sequence>
<reference evidence="1" key="3">
    <citation type="submission" date="2025-05" db="UniProtKB">
        <authorList>
            <consortium name="Ensembl"/>
        </authorList>
    </citation>
    <scope>IDENTIFICATION</scope>
</reference>
<name>A0A3B1IQU1_ASTMX</name>
<dbReference type="PANTHER" id="PTHR31508:SF2">
    <property type="entry name" value="PROTEIN PITCHFORK"/>
    <property type="match status" value="1"/>
</dbReference>
<evidence type="ECO:0000313" key="1">
    <source>
        <dbReference type="Ensembl" id="ENSAMXP00000032096.1"/>
    </source>
</evidence>
<reference evidence="2" key="1">
    <citation type="submission" date="2013-03" db="EMBL/GenBank/DDBJ databases">
        <authorList>
            <person name="Jeffery W."/>
            <person name="Warren W."/>
            <person name="Wilson R.K."/>
        </authorList>
    </citation>
    <scope>NUCLEOTIDE SEQUENCE</scope>
    <source>
        <strain evidence="2">female</strain>
    </source>
</reference>
<accession>A0A3B1IQU1</accession>
<dbReference type="AlphaFoldDB" id="A0A3B1IQU1"/>
<dbReference type="InterPro" id="IPR033602">
    <property type="entry name" value="CIMAP3"/>
</dbReference>
<evidence type="ECO:0000313" key="2">
    <source>
        <dbReference type="Proteomes" id="UP000018467"/>
    </source>
</evidence>
<dbReference type="Ensembl" id="ENSAMXT00000040071.1">
    <property type="protein sequence ID" value="ENSAMXP00000032096.1"/>
    <property type="gene ID" value="ENSAMXG00000042530.1"/>
</dbReference>
<dbReference type="Bgee" id="ENSAMXG00000042530">
    <property type="expression patterns" value="Expressed in testis and 13 other cell types or tissues"/>
</dbReference>
<dbReference type="Ensembl" id="ENSAMXT00000058085.1">
    <property type="protein sequence ID" value="ENSAMXP00000031300.1"/>
    <property type="gene ID" value="ENSAMXG00000042530.1"/>
</dbReference>
<protein>
    <submittedName>
        <fullName evidence="1">Si:ch211-66i15.4</fullName>
    </submittedName>
</protein>
<proteinExistence type="predicted"/>
<dbReference type="GO" id="GO:0008092">
    <property type="term" value="F:cytoskeletal protein binding"/>
    <property type="evidence" value="ECO:0007669"/>
    <property type="project" value="TreeGrafter"/>
</dbReference>
<dbReference type="OMA" id="HRHVTWP"/>
<dbReference type="RefSeq" id="XP_015463736.1">
    <property type="nucleotide sequence ID" value="XM_015608250.3"/>
</dbReference>
<dbReference type="PANTHER" id="PTHR31508">
    <property type="entry name" value="PROTEIN PITCHFORK"/>
    <property type="match status" value="1"/>
</dbReference>
<keyword evidence="2" id="KW-1185">Reference proteome</keyword>
<dbReference type="GeneID" id="103036214"/>
<dbReference type="GO" id="GO:0031344">
    <property type="term" value="P:regulation of cell projection organization"/>
    <property type="evidence" value="ECO:0007669"/>
    <property type="project" value="TreeGrafter"/>
</dbReference>
<reference evidence="2" key="2">
    <citation type="journal article" date="2014" name="Nat. Commun.">
        <title>The cavefish genome reveals candidate genes for eye loss.</title>
        <authorList>
            <person name="McGaugh S.E."/>
            <person name="Gross J.B."/>
            <person name="Aken B."/>
            <person name="Blin M."/>
            <person name="Borowsky R."/>
            <person name="Chalopin D."/>
            <person name="Hinaux H."/>
            <person name="Jeffery W.R."/>
            <person name="Keene A."/>
            <person name="Ma L."/>
            <person name="Minx P."/>
            <person name="Murphy D."/>
            <person name="O'Quin K.E."/>
            <person name="Retaux S."/>
            <person name="Rohner N."/>
            <person name="Searle S.M."/>
            <person name="Stahl B.A."/>
            <person name="Tabin C."/>
            <person name="Volff J.N."/>
            <person name="Yoshizawa M."/>
            <person name="Warren W.C."/>
        </authorList>
    </citation>
    <scope>NUCLEOTIDE SEQUENCE [LARGE SCALE GENOMIC DNA]</scope>
    <source>
        <strain evidence="2">female</strain>
    </source>
</reference>
<organism evidence="1 2">
    <name type="scientific">Astyanax mexicanus</name>
    <name type="common">Blind cave fish</name>
    <name type="synonym">Astyanax fasciatus mexicanus</name>
    <dbReference type="NCBI Taxonomy" id="7994"/>
    <lineage>
        <taxon>Eukaryota</taxon>
        <taxon>Metazoa</taxon>
        <taxon>Chordata</taxon>
        <taxon>Craniata</taxon>
        <taxon>Vertebrata</taxon>
        <taxon>Euteleostomi</taxon>
        <taxon>Actinopterygii</taxon>
        <taxon>Neopterygii</taxon>
        <taxon>Teleostei</taxon>
        <taxon>Ostariophysi</taxon>
        <taxon>Characiformes</taxon>
        <taxon>Characoidei</taxon>
        <taxon>Acestrorhamphidae</taxon>
        <taxon>Acestrorhamphinae</taxon>
        <taxon>Astyanax</taxon>
    </lineage>
</organism>
<dbReference type="GeneTree" id="ENSGT00390000001017"/>
<dbReference type="Proteomes" id="UP000018467">
    <property type="component" value="Unassembled WGS sequence"/>
</dbReference>